<dbReference type="RefSeq" id="WP_041044983.1">
    <property type="nucleotide sequence ID" value="NZ_JXAK01000002.1"/>
</dbReference>
<sequence>MTLRDSAPLPERALHSRSFRAMNTSIEVIFEAGEDEAAGTANWAADWFRRTEERFSRFLPESELSRLNRLAGERCLVSDAMLEVLLLADAYRTATGGIFSPFLLARLEQLGYGESFDRIRGRETFQCEQLTPAAEGQLELDIQPFMKSVVLPAGAKLDLGGIVKSWSVRRLAGYMRTRLGISRGLINAGGDLTVWGGADTRRRPWLIGIEHPLEPQQDCGALALADGAAATSSTLGRAWPTDRGPMHHLLDPRTGMPSRSGIVQCTVSGPDAVACEIWAKTLCISGAQEGLALMKQQTGPGNPYEALLFAGDGRIIFAGKPSSLESRWLGVPVTSIESW</sequence>
<evidence type="ECO:0000256" key="8">
    <source>
        <dbReference type="ARBA" id="ARBA00022842"/>
    </source>
</evidence>
<keyword evidence="8" id="KW-0460">Magnesium</keyword>
<accession>A0ABR5AN00</accession>
<organism evidence="11 12">
    <name type="scientific">Gordoniibacillus kamchatkensis</name>
    <dbReference type="NCBI Taxonomy" id="1590651"/>
    <lineage>
        <taxon>Bacteria</taxon>
        <taxon>Bacillati</taxon>
        <taxon>Bacillota</taxon>
        <taxon>Bacilli</taxon>
        <taxon>Bacillales</taxon>
        <taxon>Paenibacillaceae</taxon>
        <taxon>Gordoniibacillus</taxon>
    </lineage>
</organism>
<dbReference type="InterPro" id="IPR003374">
    <property type="entry name" value="ApbE-like_sf"/>
</dbReference>
<dbReference type="EC" id="2.7.1.180" evidence="2"/>
<evidence type="ECO:0000256" key="5">
    <source>
        <dbReference type="ARBA" id="ARBA00022679"/>
    </source>
</evidence>
<evidence type="ECO:0000256" key="10">
    <source>
        <dbReference type="ARBA" id="ARBA00048540"/>
    </source>
</evidence>
<comment type="caution">
    <text evidence="11">The sequence shown here is derived from an EMBL/GenBank/DDBJ whole genome shotgun (WGS) entry which is preliminary data.</text>
</comment>
<dbReference type="Gene3D" id="3.10.520.10">
    <property type="entry name" value="ApbE-like domains"/>
    <property type="match status" value="1"/>
</dbReference>
<keyword evidence="7" id="KW-0274">FAD</keyword>
<dbReference type="Proteomes" id="UP000031967">
    <property type="component" value="Unassembled WGS sequence"/>
</dbReference>
<evidence type="ECO:0000313" key="11">
    <source>
        <dbReference type="EMBL" id="KIL42248.1"/>
    </source>
</evidence>
<comment type="catalytic activity">
    <reaction evidence="10">
        <text>L-threonyl-[protein] + FAD = FMN-L-threonyl-[protein] + AMP + H(+)</text>
        <dbReference type="Rhea" id="RHEA:36847"/>
        <dbReference type="Rhea" id="RHEA-COMP:11060"/>
        <dbReference type="Rhea" id="RHEA-COMP:11061"/>
        <dbReference type="ChEBI" id="CHEBI:15378"/>
        <dbReference type="ChEBI" id="CHEBI:30013"/>
        <dbReference type="ChEBI" id="CHEBI:57692"/>
        <dbReference type="ChEBI" id="CHEBI:74257"/>
        <dbReference type="ChEBI" id="CHEBI:456215"/>
        <dbReference type="EC" id="2.7.1.180"/>
    </reaction>
</comment>
<evidence type="ECO:0000256" key="6">
    <source>
        <dbReference type="ARBA" id="ARBA00022723"/>
    </source>
</evidence>
<dbReference type="PANTHER" id="PTHR30040">
    <property type="entry name" value="THIAMINE BIOSYNTHESIS LIPOPROTEIN APBE"/>
    <property type="match status" value="1"/>
</dbReference>
<keyword evidence="5" id="KW-0808">Transferase</keyword>
<evidence type="ECO:0000256" key="2">
    <source>
        <dbReference type="ARBA" id="ARBA00011955"/>
    </source>
</evidence>
<evidence type="ECO:0000256" key="1">
    <source>
        <dbReference type="ARBA" id="ARBA00001946"/>
    </source>
</evidence>
<name>A0ABR5AN00_9BACL</name>
<dbReference type="SUPFAM" id="SSF143631">
    <property type="entry name" value="ApbE-like"/>
    <property type="match status" value="1"/>
</dbReference>
<proteinExistence type="predicted"/>
<dbReference type="PANTHER" id="PTHR30040:SF2">
    <property type="entry name" value="FAD:PROTEIN FMN TRANSFERASE"/>
    <property type="match status" value="1"/>
</dbReference>
<keyword evidence="12" id="KW-1185">Reference proteome</keyword>
<evidence type="ECO:0000256" key="7">
    <source>
        <dbReference type="ARBA" id="ARBA00022827"/>
    </source>
</evidence>
<protein>
    <recommendedName>
        <fullName evidence="3">FAD:protein FMN transferase</fullName>
        <ecNumber evidence="2">2.7.1.180</ecNumber>
    </recommendedName>
    <alternativeName>
        <fullName evidence="9">Flavin transferase</fullName>
    </alternativeName>
</protein>
<reference evidence="11 12" key="1">
    <citation type="submission" date="2014-12" db="EMBL/GenBank/DDBJ databases">
        <title>Draft genome sequence of Paenibacillus kamchatkensis strain B-2647.</title>
        <authorList>
            <person name="Karlyshev A.V."/>
            <person name="Kudryashova E.B."/>
        </authorList>
    </citation>
    <scope>NUCLEOTIDE SEQUENCE [LARGE SCALE GENOMIC DNA]</scope>
    <source>
        <strain evidence="11 12">VKM B-2647</strain>
    </source>
</reference>
<keyword evidence="4" id="KW-0285">Flavoprotein</keyword>
<evidence type="ECO:0000256" key="4">
    <source>
        <dbReference type="ARBA" id="ARBA00022630"/>
    </source>
</evidence>
<evidence type="ECO:0000313" key="12">
    <source>
        <dbReference type="Proteomes" id="UP000031967"/>
    </source>
</evidence>
<evidence type="ECO:0000256" key="9">
    <source>
        <dbReference type="ARBA" id="ARBA00031306"/>
    </source>
</evidence>
<evidence type="ECO:0000256" key="3">
    <source>
        <dbReference type="ARBA" id="ARBA00016337"/>
    </source>
</evidence>
<comment type="cofactor">
    <cofactor evidence="1">
        <name>Mg(2+)</name>
        <dbReference type="ChEBI" id="CHEBI:18420"/>
    </cofactor>
</comment>
<dbReference type="EMBL" id="JXAK01000002">
    <property type="protein sequence ID" value="KIL42248.1"/>
    <property type="molecule type" value="Genomic_DNA"/>
</dbReference>
<keyword evidence="6" id="KW-0479">Metal-binding</keyword>
<dbReference type="InterPro" id="IPR024932">
    <property type="entry name" value="ApbE"/>
</dbReference>
<dbReference type="Pfam" id="PF02424">
    <property type="entry name" value="ApbE"/>
    <property type="match status" value="1"/>
</dbReference>
<gene>
    <name evidence="11" type="ORF">SD70_01535</name>
</gene>